<dbReference type="Pfam" id="PF09799">
    <property type="entry name" value="Transmemb_17"/>
    <property type="match status" value="1"/>
</dbReference>
<reference evidence="13" key="1">
    <citation type="submission" date="2025-08" db="UniProtKB">
        <authorList>
            <consortium name="Ensembl"/>
        </authorList>
    </citation>
    <scope>IDENTIFICATION</scope>
</reference>
<dbReference type="GO" id="GO:1905515">
    <property type="term" value="P:non-motile cilium assembly"/>
    <property type="evidence" value="ECO:0007669"/>
    <property type="project" value="TreeGrafter"/>
</dbReference>
<keyword evidence="7 12" id="KW-0472">Membrane</keyword>
<keyword evidence="14" id="KW-1185">Reference proteome</keyword>
<feature type="transmembrane region" description="Helical" evidence="12">
    <location>
        <begin position="50"/>
        <end position="69"/>
    </location>
</feature>
<evidence type="ECO:0000313" key="13">
    <source>
        <dbReference type="Ensembl" id="ENSMALP00000003386.1"/>
    </source>
</evidence>
<evidence type="ECO:0000256" key="1">
    <source>
        <dbReference type="ARBA" id="ARBA00004120"/>
    </source>
</evidence>
<evidence type="ECO:0000313" key="14">
    <source>
        <dbReference type="Proteomes" id="UP000261600"/>
    </source>
</evidence>
<protein>
    <recommendedName>
        <fullName evidence="11">Transmembrane protein 216</fullName>
    </recommendedName>
</protein>
<comment type="function">
    <text evidence="10">Part of the tectonic-like complex which is required for tissue-specific ciliogenesis and may regulate ciliary membrane composition.</text>
</comment>
<evidence type="ECO:0000256" key="3">
    <source>
        <dbReference type="ARBA" id="ARBA00022490"/>
    </source>
</evidence>
<keyword evidence="4 12" id="KW-0812">Transmembrane</keyword>
<sequence>MAPGSQPILSSTFLQVLLYLNIWYFAAFYLAEILMFIYKGISLPYPTDNLVLDLVLLVLFLGLETLRIFYGWKGNLCERSLASCASLLILLPCAVLAVYYLLLQTFVLRLEFLLTAVLLCFYSLEFLLGLLAISTFSRSTSY</sequence>
<keyword evidence="8" id="KW-0206">Cytoskeleton</keyword>
<keyword evidence="9" id="KW-0966">Cell projection</keyword>
<dbReference type="PANTHER" id="PTHR13531">
    <property type="entry name" value="GEO07735P1-RELATED-RELATED"/>
    <property type="match status" value="1"/>
</dbReference>
<dbReference type="AlphaFoldDB" id="A0A3Q3IS21"/>
<feature type="transmembrane region" description="Helical" evidence="12">
    <location>
        <begin position="12"/>
        <end position="38"/>
    </location>
</feature>
<comment type="subcellular location">
    <subcellularLocation>
        <location evidence="1">Cytoplasm</location>
        <location evidence="1">Cytoskeleton</location>
        <location evidence="1">Cilium basal body</location>
    </subcellularLocation>
    <subcellularLocation>
        <location evidence="2">Membrane</location>
        <topology evidence="2">Multi-pass membrane protein</topology>
    </subcellularLocation>
</comment>
<reference evidence="13" key="2">
    <citation type="submission" date="2025-09" db="UniProtKB">
        <authorList>
            <consortium name="Ensembl"/>
        </authorList>
    </citation>
    <scope>IDENTIFICATION</scope>
</reference>
<dbReference type="GeneID" id="109956767"/>
<evidence type="ECO:0000256" key="5">
    <source>
        <dbReference type="ARBA" id="ARBA00022794"/>
    </source>
</evidence>
<dbReference type="STRING" id="43700.ENSMALP00000003386"/>
<proteinExistence type="predicted"/>
<evidence type="ECO:0000256" key="11">
    <source>
        <dbReference type="ARBA" id="ARBA00039543"/>
    </source>
</evidence>
<dbReference type="GO" id="GO:0016020">
    <property type="term" value="C:membrane"/>
    <property type="evidence" value="ECO:0007669"/>
    <property type="project" value="UniProtKB-SubCell"/>
</dbReference>
<organism evidence="13 14">
    <name type="scientific">Monopterus albus</name>
    <name type="common">Swamp eel</name>
    <dbReference type="NCBI Taxonomy" id="43700"/>
    <lineage>
        <taxon>Eukaryota</taxon>
        <taxon>Metazoa</taxon>
        <taxon>Chordata</taxon>
        <taxon>Craniata</taxon>
        <taxon>Vertebrata</taxon>
        <taxon>Euteleostomi</taxon>
        <taxon>Actinopterygii</taxon>
        <taxon>Neopterygii</taxon>
        <taxon>Teleostei</taxon>
        <taxon>Neoteleostei</taxon>
        <taxon>Acanthomorphata</taxon>
        <taxon>Anabantaria</taxon>
        <taxon>Synbranchiformes</taxon>
        <taxon>Synbranchidae</taxon>
        <taxon>Monopterus</taxon>
    </lineage>
</organism>
<name>A0A3Q3IS21_MONAL</name>
<dbReference type="RefSeq" id="XP_020449780.1">
    <property type="nucleotide sequence ID" value="XM_020594124.1"/>
</dbReference>
<dbReference type="PANTHER" id="PTHR13531:SF5">
    <property type="entry name" value="TRANSMEMBRANE PROTEIN 216"/>
    <property type="match status" value="1"/>
</dbReference>
<feature type="transmembrane region" description="Helical" evidence="12">
    <location>
        <begin position="112"/>
        <end position="133"/>
    </location>
</feature>
<dbReference type="GO" id="GO:0035869">
    <property type="term" value="C:ciliary transition zone"/>
    <property type="evidence" value="ECO:0007669"/>
    <property type="project" value="TreeGrafter"/>
</dbReference>
<evidence type="ECO:0000256" key="10">
    <source>
        <dbReference type="ARBA" id="ARBA00037712"/>
    </source>
</evidence>
<evidence type="ECO:0000256" key="7">
    <source>
        <dbReference type="ARBA" id="ARBA00023136"/>
    </source>
</evidence>
<evidence type="ECO:0000256" key="12">
    <source>
        <dbReference type="SAM" id="Phobius"/>
    </source>
</evidence>
<dbReference type="InterPro" id="IPR019184">
    <property type="entry name" value="Uncharacterised_TM-17"/>
</dbReference>
<dbReference type="Proteomes" id="UP000261600">
    <property type="component" value="Unplaced"/>
</dbReference>
<keyword evidence="6 12" id="KW-1133">Transmembrane helix</keyword>
<evidence type="ECO:0000256" key="8">
    <source>
        <dbReference type="ARBA" id="ARBA00023212"/>
    </source>
</evidence>
<evidence type="ECO:0000256" key="4">
    <source>
        <dbReference type="ARBA" id="ARBA00022692"/>
    </source>
</evidence>
<keyword evidence="3" id="KW-0963">Cytoplasm</keyword>
<feature type="transmembrane region" description="Helical" evidence="12">
    <location>
        <begin position="81"/>
        <end position="100"/>
    </location>
</feature>
<dbReference type="Ensembl" id="ENSMALT00000003473.1">
    <property type="protein sequence ID" value="ENSMALP00000003386.1"/>
    <property type="gene ID" value="ENSMALG00000002493.1"/>
</dbReference>
<evidence type="ECO:0000256" key="9">
    <source>
        <dbReference type="ARBA" id="ARBA00023273"/>
    </source>
</evidence>
<dbReference type="OrthoDB" id="262535at2759"/>
<evidence type="ECO:0000256" key="6">
    <source>
        <dbReference type="ARBA" id="ARBA00022989"/>
    </source>
</evidence>
<evidence type="ECO:0000256" key="2">
    <source>
        <dbReference type="ARBA" id="ARBA00004141"/>
    </source>
</evidence>
<keyword evidence="5" id="KW-0970">Cilium biogenesis/degradation</keyword>
<accession>A0A3Q3IS21</accession>